<comment type="caution">
    <text evidence="1">The sequence shown here is derived from an EMBL/GenBank/DDBJ whole genome shotgun (WGS) entry which is preliminary data.</text>
</comment>
<dbReference type="AlphaFoldDB" id="A0A0V0XYJ6"/>
<evidence type="ECO:0000313" key="2">
    <source>
        <dbReference type="Proteomes" id="UP000054815"/>
    </source>
</evidence>
<sequence>MHYLFADNTFSYICQFLNKVTFYLKIKFEHARQRSRYTYRDRWPIGDTGFKVLSNIYIRGEERCNWTSIVNQDSCLIAKIEGYSPRGHCRYTVYDMLTKKEEEYSIFMSELILMLIHNYRHSARLVESYISANGPGDIQCDTSIVTREINQGQKGGQNTAYHALLGCPLCCRCNGGFMIKFSMHYLFADNTFSYICQFLNKVTFYLKIKFEHARQRSRYTYRDRWPIGDTGFKVLSNIYIRGEERCNWTIAKIEGYSPRGHCRYTVYDMLTKKEEEYSIFMSEVCSMTDLIFYS</sequence>
<dbReference type="EMBL" id="JYDU01000098">
    <property type="protein sequence ID" value="KRX92970.1"/>
    <property type="molecule type" value="Genomic_DNA"/>
</dbReference>
<protein>
    <submittedName>
        <fullName evidence="1">Uncharacterized protein</fullName>
    </submittedName>
</protein>
<reference evidence="1 2" key="1">
    <citation type="submission" date="2015-01" db="EMBL/GenBank/DDBJ databases">
        <title>Evolution of Trichinella species and genotypes.</title>
        <authorList>
            <person name="Korhonen P.K."/>
            <person name="Edoardo P."/>
            <person name="Giuseppe L.R."/>
            <person name="Gasser R.B."/>
        </authorList>
    </citation>
    <scope>NUCLEOTIDE SEQUENCE [LARGE SCALE GENOMIC DNA]</scope>
    <source>
        <strain evidence="1">ISS141</strain>
    </source>
</reference>
<accession>A0A0V0XYJ6</accession>
<proteinExistence type="predicted"/>
<organism evidence="1 2">
    <name type="scientific">Trichinella pseudospiralis</name>
    <name type="common">Parasitic roundworm</name>
    <dbReference type="NCBI Taxonomy" id="6337"/>
    <lineage>
        <taxon>Eukaryota</taxon>
        <taxon>Metazoa</taxon>
        <taxon>Ecdysozoa</taxon>
        <taxon>Nematoda</taxon>
        <taxon>Enoplea</taxon>
        <taxon>Dorylaimia</taxon>
        <taxon>Trichinellida</taxon>
        <taxon>Trichinellidae</taxon>
        <taxon>Trichinella</taxon>
    </lineage>
</organism>
<gene>
    <name evidence="1" type="ORF">T4E_3367</name>
</gene>
<evidence type="ECO:0000313" key="1">
    <source>
        <dbReference type="EMBL" id="KRX92970.1"/>
    </source>
</evidence>
<dbReference type="Proteomes" id="UP000054815">
    <property type="component" value="Unassembled WGS sequence"/>
</dbReference>
<name>A0A0V0XYJ6_TRIPS</name>